<reference evidence="1" key="1">
    <citation type="submission" date="2019-06" db="EMBL/GenBank/DDBJ databases">
        <title>Complete genome sequence of Methylogaea oryzae strain JCM16910.</title>
        <authorList>
            <person name="Asakawa S."/>
        </authorList>
    </citation>
    <scope>NUCLEOTIDE SEQUENCE</scope>
    <source>
        <strain evidence="1">E10</strain>
    </source>
</reference>
<organism evidence="1 2">
    <name type="scientific">Methylogaea oryzae</name>
    <dbReference type="NCBI Taxonomy" id="1295382"/>
    <lineage>
        <taxon>Bacteria</taxon>
        <taxon>Pseudomonadati</taxon>
        <taxon>Pseudomonadota</taxon>
        <taxon>Gammaproteobacteria</taxon>
        <taxon>Methylococcales</taxon>
        <taxon>Methylococcaceae</taxon>
        <taxon>Methylogaea</taxon>
    </lineage>
</organism>
<proteinExistence type="predicted"/>
<dbReference type="AlphaFoldDB" id="A0A8D5AIA0"/>
<sequence>MKVFLCRKQLGLTTMSWCLRKCQSPEGGASYCSGCPVLSAGATPRLYSIDELCCTEMLEEYKQMANAKDEMTSGFAVGC</sequence>
<dbReference type="Proteomes" id="UP000824988">
    <property type="component" value="Chromosome"/>
</dbReference>
<evidence type="ECO:0000313" key="2">
    <source>
        <dbReference type="Proteomes" id="UP000824988"/>
    </source>
</evidence>
<protein>
    <submittedName>
        <fullName evidence="1">Uncharacterized protein</fullName>
    </submittedName>
</protein>
<dbReference type="RefSeq" id="WP_054773711.1">
    <property type="nucleotide sequence ID" value="NZ_AP019782.1"/>
</dbReference>
<name>A0A8D5AIA0_9GAMM</name>
<evidence type="ECO:0000313" key="1">
    <source>
        <dbReference type="EMBL" id="BBL71126.1"/>
    </source>
</evidence>
<accession>A0A8D5AIA0</accession>
<dbReference type="EMBL" id="AP019782">
    <property type="protein sequence ID" value="BBL71126.1"/>
    <property type="molecule type" value="Genomic_DNA"/>
</dbReference>
<keyword evidence="2" id="KW-1185">Reference proteome</keyword>
<gene>
    <name evidence="1" type="ORF">MoryE10_17320</name>
</gene>
<dbReference type="KEGG" id="moz:MoryE10_17320"/>